<dbReference type="OrthoDB" id="5427664at2759"/>
<dbReference type="InParanoid" id="A0A067MAH8"/>
<feature type="transmembrane region" description="Helical" evidence="2">
    <location>
        <begin position="185"/>
        <end position="206"/>
    </location>
</feature>
<proteinExistence type="predicted"/>
<feature type="transmembrane region" description="Helical" evidence="2">
    <location>
        <begin position="143"/>
        <end position="165"/>
    </location>
</feature>
<name>A0A067MAH8_BOTB1</name>
<evidence type="ECO:0000256" key="2">
    <source>
        <dbReference type="SAM" id="Phobius"/>
    </source>
</evidence>
<feature type="region of interest" description="Disordered" evidence="1">
    <location>
        <begin position="292"/>
        <end position="365"/>
    </location>
</feature>
<feature type="transmembrane region" description="Helical" evidence="2">
    <location>
        <begin position="92"/>
        <end position="114"/>
    </location>
</feature>
<feature type="transmembrane region" description="Helical" evidence="2">
    <location>
        <begin position="6"/>
        <end position="28"/>
    </location>
</feature>
<feature type="compositionally biased region" description="Low complexity" evidence="1">
    <location>
        <begin position="305"/>
        <end position="316"/>
    </location>
</feature>
<sequence length="365" mass="39691">MIALSEAIFVTYLVGIATVGTLMSLVASIKFHHTMKKNSVLHIVTICQTYFGLACALTLFAIAPGFGDNVECNTQVKLVVFAPFPALPDGRWFVLAFLSVTTIIYTISLGYDYYIFGKKRPKGKGGRDVEAAKKAKAKEREGVRYDGALIAQVVAIIVIFGVLLANAELFCRENNFYGQAQQWGFGQILPMFLVIQPLCAVISGFWEHGLTPYRKPSKETPKSKNEPLRANSSDSARTLNHQRSPTSPSPSSSRPPHTAHLASHALPLHNPYPQPHGNSRYPRMAMPTPMIRAPVRHPTEPPPRAASRSPAPAYSPFHLSPPQQNLPPLTHMPGPRSPPSTHALLPPGGSSLSVATTKFGGESAE</sequence>
<feature type="compositionally biased region" description="Basic and acidic residues" evidence="1">
    <location>
        <begin position="216"/>
        <end position="227"/>
    </location>
</feature>
<dbReference type="HOGENOM" id="CLU_758600_0_0_1"/>
<evidence type="ECO:0000313" key="3">
    <source>
        <dbReference type="EMBL" id="KDQ12584.1"/>
    </source>
</evidence>
<organism evidence="3 4">
    <name type="scientific">Botryobasidium botryosum (strain FD-172 SS1)</name>
    <dbReference type="NCBI Taxonomy" id="930990"/>
    <lineage>
        <taxon>Eukaryota</taxon>
        <taxon>Fungi</taxon>
        <taxon>Dikarya</taxon>
        <taxon>Basidiomycota</taxon>
        <taxon>Agaricomycotina</taxon>
        <taxon>Agaricomycetes</taxon>
        <taxon>Cantharellales</taxon>
        <taxon>Botryobasidiaceae</taxon>
        <taxon>Botryobasidium</taxon>
    </lineage>
</organism>
<dbReference type="AlphaFoldDB" id="A0A067MAH8"/>
<feature type="transmembrane region" description="Helical" evidence="2">
    <location>
        <begin position="40"/>
        <end position="63"/>
    </location>
</feature>
<keyword evidence="2" id="KW-0812">Transmembrane</keyword>
<keyword evidence="2" id="KW-1133">Transmembrane helix</keyword>
<dbReference type="EMBL" id="KL198049">
    <property type="protein sequence ID" value="KDQ12584.1"/>
    <property type="molecule type" value="Genomic_DNA"/>
</dbReference>
<feature type="region of interest" description="Disordered" evidence="1">
    <location>
        <begin position="266"/>
        <end position="285"/>
    </location>
</feature>
<protein>
    <submittedName>
        <fullName evidence="3">Uncharacterized protein</fullName>
    </submittedName>
</protein>
<evidence type="ECO:0000313" key="4">
    <source>
        <dbReference type="Proteomes" id="UP000027195"/>
    </source>
</evidence>
<gene>
    <name evidence="3" type="ORF">BOTBODRAFT_189096</name>
</gene>
<keyword evidence="4" id="KW-1185">Reference proteome</keyword>
<evidence type="ECO:0000256" key="1">
    <source>
        <dbReference type="SAM" id="MobiDB-lite"/>
    </source>
</evidence>
<accession>A0A067MAH8</accession>
<dbReference type="Proteomes" id="UP000027195">
    <property type="component" value="Unassembled WGS sequence"/>
</dbReference>
<feature type="region of interest" description="Disordered" evidence="1">
    <location>
        <begin position="212"/>
        <end position="259"/>
    </location>
</feature>
<reference evidence="4" key="1">
    <citation type="journal article" date="2014" name="Proc. Natl. Acad. Sci. U.S.A.">
        <title>Extensive sampling of basidiomycete genomes demonstrates inadequacy of the white-rot/brown-rot paradigm for wood decay fungi.</title>
        <authorList>
            <person name="Riley R."/>
            <person name="Salamov A.A."/>
            <person name="Brown D.W."/>
            <person name="Nagy L.G."/>
            <person name="Floudas D."/>
            <person name="Held B.W."/>
            <person name="Levasseur A."/>
            <person name="Lombard V."/>
            <person name="Morin E."/>
            <person name="Otillar R."/>
            <person name="Lindquist E.A."/>
            <person name="Sun H."/>
            <person name="LaButti K.M."/>
            <person name="Schmutz J."/>
            <person name="Jabbour D."/>
            <person name="Luo H."/>
            <person name="Baker S.E."/>
            <person name="Pisabarro A.G."/>
            <person name="Walton J.D."/>
            <person name="Blanchette R.A."/>
            <person name="Henrissat B."/>
            <person name="Martin F."/>
            <person name="Cullen D."/>
            <person name="Hibbett D.S."/>
            <person name="Grigoriev I.V."/>
        </authorList>
    </citation>
    <scope>NUCLEOTIDE SEQUENCE [LARGE SCALE GENOMIC DNA]</scope>
    <source>
        <strain evidence="4">FD-172 SS1</strain>
    </source>
</reference>
<feature type="compositionally biased region" description="Low complexity" evidence="1">
    <location>
        <begin position="243"/>
        <end position="256"/>
    </location>
</feature>
<feature type="compositionally biased region" description="Polar residues" evidence="1">
    <location>
        <begin position="230"/>
        <end position="242"/>
    </location>
</feature>
<keyword evidence="2" id="KW-0472">Membrane</keyword>